<feature type="binding site" evidence="6">
    <location>
        <position position="127"/>
    </location>
    <ligand>
        <name>ATP</name>
        <dbReference type="ChEBI" id="CHEBI:30616"/>
    </ligand>
</feature>
<dbReference type="EC" id="2.7.4.3" evidence="6 8"/>
<dbReference type="CDD" id="cd01428">
    <property type="entry name" value="ADK"/>
    <property type="match status" value="1"/>
</dbReference>
<evidence type="ECO:0000256" key="7">
    <source>
        <dbReference type="RuleBase" id="RU003330"/>
    </source>
</evidence>
<feature type="binding site" evidence="6">
    <location>
        <position position="36"/>
    </location>
    <ligand>
        <name>AMP</name>
        <dbReference type="ChEBI" id="CHEBI:456215"/>
    </ligand>
</feature>
<dbReference type="GO" id="GO:0005737">
    <property type="term" value="C:cytoplasm"/>
    <property type="evidence" value="ECO:0007669"/>
    <property type="project" value="UniProtKB-SubCell"/>
</dbReference>
<dbReference type="HAMAP" id="MF_00235">
    <property type="entry name" value="Adenylate_kinase_Adk"/>
    <property type="match status" value="1"/>
</dbReference>
<protein>
    <recommendedName>
        <fullName evidence="6 8">Adenylate kinase</fullName>
        <shortName evidence="6">AK</shortName>
        <ecNumber evidence="6 8">2.7.4.3</ecNumber>
    </recommendedName>
    <alternativeName>
        <fullName evidence="6">ATP-AMP transphosphorylase</fullName>
    </alternativeName>
    <alternativeName>
        <fullName evidence="6">ATP:AMP phosphotransferase</fullName>
    </alternativeName>
    <alternativeName>
        <fullName evidence="6">Adenylate monophosphate kinase</fullName>
    </alternativeName>
</protein>
<feature type="binding site" evidence="6">
    <location>
        <begin position="85"/>
        <end position="88"/>
    </location>
    <ligand>
        <name>AMP</name>
        <dbReference type="ChEBI" id="CHEBI:456215"/>
    </ligand>
</feature>
<dbReference type="NCBIfam" id="NF001381">
    <property type="entry name" value="PRK00279.1-3"/>
    <property type="match status" value="1"/>
</dbReference>
<dbReference type="GO" id="GO:0004017">
    <property type="term" value="F:AMP kinase activity"/>
    <property type="evidence" value="ECO:0007669"/>
    <property type="project" value="UniProtKB-UniRule"/>
</dbReference>
<feature type="binding site" evidence="6">
    <location>
        <position position="200"/>
    </location>
    <ligand>
        <name>ATP</name>
        <dbReference type="ChEBI" id="CHEBI:30616"/>
    </ligand>
</feature>
<dbReference type="PROSITE" id="PS00113">
    <property type="entry name" value="ADENYLATE_KINASE"/>
    <property type="match status" value="1"/>
</dbReference>
<evidence type="ECO:0000313" key="11">
    <source>
        <dbReference type="Proteomes" id="UP000186455"/>
    </source>
</evidence>
<dbReference type="FunFam" id="3.40.50.300:FF:000106">
    <property type="entry name" value="Adenylate kinase mitochondrial"/>
    <property type="match status" value="1"/>
</dbReference>
<keyword evidence="1 6" id="KW-0808">Transferase</keyword>
<feature type="binding site" evidence="6">
    <location>
        <position position="161"/>
    </location>
    <ligand>
        <name>AMP</name>
        <dbReference type="ChEBI" id="CHEBI:456215"/>
    </ligand>
</feature>
<evidence type="ECO:0000259" key="9">
    <source>
        <dbReference type="Pfam" id="PF05191"/>
    </source>
</evidence>
<feature type="binding site" evidence="6">
    <location>
        <begin position="57"/>
        <end position="59"/>
    </location>
    <ligand>
        <name>AMP</name>
        <dbReference type="ChEBI" id="CHEBI:456215"/>
    </ligand>
</feature>
<feature type="domain" description="Adenylate kinase active site lid" evidence="9">
    <location>
        <begin position="127"/>
        <end position="163"/>
    </location>
</feature>
<dbReference type="Pfam" id="PF05191">
    <property type="entry name" value="ADK_lid"/>
    <property type="match status" value="1"/>
</dbReference>
<evidence type="ECO:0000256" key="5">
    <source>
        <dbReference type="ARBA" id="ARBA00022840"/>
    </source>
</evidence>
<accession>A0A1Q4V9J5</accession>
<dbReference type="Pfam" id="PF00406">
    <property type="entry name" value="ADK"/>
    <property type="match status" value="1"/>
</dbReference>
<keyword evidence="4 6" id="KW-0418">Kinase</keyword>
<dbReference type="NCBIfam" id="NF011100">
    <property type="entry name" value="PRK14527.1"/>
    <property type="match status" value="1"/>
</dbReference>
<dbReference type="NCBIfam" id="TIGR01351">
    <property type="entry name" value="adk"/>
    <property type="match status" value="1"/>
</dbReference>
<dbReference type="NCBIfam" id="NF001380">
    <property type="entry name" value="PRK00279.1-2"/>
    <property type="match status" value="1"/>
</dbReference>
<evidence type="ECO:0000256" key="2">
    <source>
        <dbReference type="ARBA" id="ARBA00022727"/>
    </source>
</evidence>
<dbReference type="InterPro" id="IPR006259">
    <property type="entry name" value="Adenyl_kin_sub"/>
</dbReference>
<comment type="caution">
    <text evidence="10">The sequence shown here is derived from an EMBL/GenBank/DDBJ whole genome shotgun (WGS) entry which is preliminary data.</text>
</comment>
<proteinExistence type="inferred from homology"/>
<sequence>MRILLIGPPGAGKGTQAVRLASRLSIQHISAGDLFREHIDQGTELGRNARTHISSGRLVPDGITIGVLAERLGRPDTERGFLLDGFPRNIPQAEALDGILADSGSGLDAVLDLEIPEAEVVGRIAGRRLCRRNREHIFHVDHSPPEVAGACDVCGGELYQRDDDREATVRRRLEIHRSETAPVVGHYRAAGLVSTISALGQVQEVLDRALLAIGQGQGRVDASGTSRR</sequence>
<feature type="binding site" evidence="6">
    <location>
        <position position="172"/>
    </location>
    <ligand>
        <name>AMP</name>
        <dbReference type="ChEBI" id="CHEBI:456215"/>
    </ligand>
</feature>
<evidence type="ECO:0000256" key="8">
    <source>
        <dbReference type="RuleBase" id="RU003331"/>
    </source>
</evidence>
<dbReference type="SUPFAM" id="SSF52540">
    <property type="entry name" value="P-loop containing nucleoside triphosphate hydrolases"/>
    <property type="match status" value="1"/>
</dbReference>
<keyword evidence="5 6" id="KW-0067">ATP-binding</keyword>
<dbReference type="RefSeq" id="WP_073786126.1">
    <property type="nucleotide sequence ID" value="NZ_CP109290.1"/>
</dbReference>
<name>A0A1Q4V9J5_9ACTN</name>
<comment type="caution">
    <text evidence="6">Lacks conserved residue(s) required for the propagation of feature annotation.</text>
</comment>
<comment type="pathway">
    <text evidence="6">Purine metabolism; AMP biosynthesis via salvage pathway; AMP from ADP: step 1/1.</text>
</comment>
<keyword evidence="6" id="KW-0963">Cytoplasm</keyword>
<dbReference type="UniPathway" id="UPA00588">
    <property type="reaction ID" value="UER00649"/>
</dbReference>
<dbReference type="AlphaFoldDB" id="A0A1Q4V9J5"/>
<gene>
    <name evidence="6" type="primary">adk</name>
    <name evidence="10" type="ORF">AB852_09565</name>
</gene>
<dbReference type="PRINTS" id="PR00094">
    <property type="entry name" value="ADENYLTKNASE"/>
</dbReference>
<dbReference type="GO" id="GO:0044209">
    <property type="term" value="P:AMP salvage"/>
    <property type="evidence" value="ECO:0007669"/>
    <property type="project" value="UniProtKB-UniRule"/>
</dbReference>
<dbReference type="Proteomes" id="UP000186455">
    <property type="component" value="Unassembled WGS sequence"/>
</dbReference>
<feature type="region of interest" description="NMP" evidence="6">
    <location>
        <begin position="30"/>
        <end position="59"/>
    </location>
</feature>
<comment type="subunit">
    <text evidence="6 8">Monomer.</text>
</comment>
<keyword evidence="3 6" id="KW-0547">Nucleotide-binding</keyword>
<comment type="function">
    <text evidence="6">Catalyzes the reversible transfer of the terminal phosphate group between ATP and AMP. Plays an important role in cellular energy homeostasis and in adenine nucleotide metabolism.</text>
</comment>
<comment type="catalytic activity">
    <reaction evidence="6 8">
        <text>AMP + ATP = 2 ADP</text>
        <dbReference type="Rhea" id="RHEA:12973"/>
        <dbReference type="ChEBI" id="CHEBI:30616"/>
        <dbReference type="ChEBI" id="CHEBI:456215"/>
        <dbReference type="ChEBI" id="CHEBI:456216"/>
        <dbReference type="EC" id="2.7.4.3"/>
    </reaction>
</comment>
<feature type="binding site" evidence="6">
    <location>
        <position position="92"/>
    </location>
    <ligand>
        <name>AMP</name>
        <dbReference type="ChEBI" id="CHEBI:456215"/>
    </ligand>
</feature>
<evidence type="ECO:0000256" key="6">
    <source>
        <dbReference type="HAMAP-Rule" id="MF_00235"/>
    </source>
</evidence>
<dbReference type="InterPro" id="IPR007862">
    <property type="entry name" value="Adenylate_kinase_lid-dom"/>
</dbReference>
<dbReference type="Gene3D" id="3.40.50.300">
    <property type="entry name" value="P-loop containing nucleotide triphosphate hydrolases"/>
    <property type="match status" value="1"/>
</dbReference>
<feature type="binding site" evidence="6">
    <location>
        <begin position="10"/>
        <end position="15"/>
    </location>
    <ligand>
        <name>ATP</name>
        <dbReference type="ChEBI" id="CHEBI:30616"/>
    </ligand>
</feature>
<comment type="similarity">
    <text evidence="6 7">Belongs to the adenylate kinase family.</text>
</comment>
<evidence type="ECO:0000256" key="3">
    <source>
        <dbReference type="ARBA" id="ARBA00022741"/>
    </source>
</evidence>
<feature type="binding site" evidence="6">
    <location>
        <begin position="137"/>
        <end position="138"/>
    </location>
    <ligand>
        <name>ATP</name>
        <dbReference type="ChEBI" id="CHEBI:30616"/>
    </ligand>
</feature>
<evidence type="ECO:0000256" key="1">
    <source>
        <dbReference type="ARBA" id="ARBA00022679"/>
    </source>
</evidence>
<comment type="subcellular location">
    <subcellularLocation>
        <location evidence="6 8">Cytoplasm</location>
    </subcellularLocation>
</comment>
<dbReference type="STRING" id="1048205.AB852_09565"/>
<dbReference type="GO" id="GO:0005524">
    <property type="term" value="F:ATP binding"/>
    <property type="evidence" value="ECO:0007669"/>
    <property type="project" value="UniProtKB-UniRule"/>
</dbReference>
<dbReference type="InterPro" id="IPR000850">
    <property type="entry name" value="Adenylat/UMP-CMP_kin"/>
</dbReference>
<comment type="domain">
    <text evidence="6">Consists of three domains, a large central CORE domain and two small peripheral domains, NMPbind and LID, which undergo movements during catalysis. The LID domain closes over the site of phosphoryl transfer upon ATP binding. Assembling and dissambling the active center during each catalytic cycle provides an effective means to prevent ATP hydrolysis.</text>
</comment>
<keyword evidence="11" id="KW-1185">Reference proteome</keyword>
<dbReference type="InterPro" id="IPR027417">
    <property type="entry name" value="P-loop_NTPase"/>
</dbReference>
<dbReference type="PANTHER" id="PTHR23359">
    <property type="entry name" value="NUCLEOTIDE KINASE"/>
    <property type="match status" value="1"/>
</dbReference>
<evidence type="ECO:0000256" key="4">
    <source>
        <dbReference type="ARBA" id="ARBA00022777"/>
    </source>
</evidence>
<keyword evidence="2 6" id="KW-0545">Nucleotide biosynthesis</keyword>
<dbReference type="InterPro" id="IPR033690">
    <property type="entry name" value="Adenylat_kinase_CS"/>
</dbReference>
<organism evidence="10 11">
    <name type="scientific">Streptomyces uncialis</name>
    <dbReference type="NCBI Taxonomy" id="1048205"/>
    <lineage>
        <taxon>Bacteria</taxon>
        <taxon>Bacillati</taxon>
        <taxon>Actinomycetota</taxon>
        <taxon>Actinomycetes</taxon>
        <taxon>Kitasatosporales</taxon>
        <taxon>Streptomycetaceae</taxon>
        <taxon>Streptomyces</taxon>
    </lineage>
</organism>
<evidence type="ECO:0000313" key="10">
    <source>
        <dbReference type="EMBL" id="OKH94516.1"/>
    </source>
</evidence>
<reference evidence="10 11" key="1">
    <citation type="submission" date="2015-06" db="EMBL/GenBank/DDBJ databases">
        <title>Cloning and characterization of the uncialamcin biosynthetic gene cluster.</title>
        <authorList>
            <person name="Yan X."/>
            <person name="Huang T."/>
            <person name="Ge H."/>
            <person name="Shen B."/>
        </authorList>
    </citation>
    <scope>NUCLEOTIDE SEQUENCE [LARGE SCALE GENOMIC DNA]</scope>
    <source>
        <strain evidence="10 11">DCA2648</strain>
    </source>
</reference>
<dbReference type="EMBL" id="LFBV01000002">
    <property type="protein sequence ID" value="OKH94516.1"/>
    <property type="molecule type" value="Genomic_DNA"/>
</dbReference>